<dbReference type="Gene3D" id="2.60.40.1180">
    <property type="entry name" value="Golgi alpha-mannosidase II"/>
    <property type="match status" value="1"/>
</dbReference>
<dbReference type="SUPFAM" id="SSF51445">
    <property type="entry name" value="(Trans)glycosidases"/>
    <property type="match status" value="1"/>
</dbReference>
<dbReference type="SMART" id="SM00018">
    <property type="entry name" value="PD"/>
    <property type="match status" value="1"/>
</dbReference>
<name>A0AAV8Z491_9CUCU</name>
<feature type="disulfide bond" evidence="3">
    <location>
        <begin position="74"/>
        <end position="100"/>
    </location>
</feature>
<dbReference type="Pfam" id="PF21365">
    <property type="entry name" value="Glyco_hydro_31_3rd"/>
    <property type="match status" value="1"/>
</dbReference>
<comment type="caution">
    <text evidence="3">Lacks conserved residue(s) required for the propagation of feature annotation.</text>
</comment>
<keyword evidence="4" id="KW-0378">Hydrolase</keyword>
<feature type="transmembrane region" description="Helical" evidence="5">
    <location>
        <begin position="41"/>
        <end position="60"/>
    </location>
</feature>
<organism evidence="7 8">
    <name type="scientific">Aromia moschata</name>
    <dbReference type="NCBI Taxonomy" id="1265417"/>
    <lineage>
        <taxon>Eukaryota</taxon>
        <taxon>Metazoa</taxon>
        <taxon>Ecdysozoa</taxon>
        <taxon>Arthropoda</taxon>
        <taxon>Hexapoda</taxon>
        <taxon>Insecta</taxon>
        <taxon>Pterygota</taxon>
        <taxon>Neoptera</taxon>
        <taxon>Endopterygota</taxon>
        <taxon>Coleoptera</taxon>
        <taxon>Polyphaga</taxon>
        <taxon>Cucujiformia</taxon>
        <taxon>Chrysomeloidea</taxon>
        <taxon>Cerambycidae</taxon>
        <taxon>Cerambycinae</taxon>
        <taxon>Callichromatini</taxon>
        <taxon>Aromia</taxon>
    </lineage>
</organism>
<evidence type="ECO:0000313" key="8">
    <source>
        <dbReference type="Proteomes" id="UP001162162"/>
    </source>
</evidence>
<dbReference type="Pfam" id="PF01055">
    <property type="entry name" value="Glyco_hydro_31_2nd"/>
    <property type="match status" value="1"/>
</dbReference>
<keyword evidence="2 3" id="KW-1015">Disulfide bond</keyword>
<keyword evidence="5" id="KW-0472">Membrane</keyword>
<dbReference type="Gene3D" id="3.20.20.80">
    <property type="entry name" value="Glycosidases"/>
    <property type="match status" value="1"/>
</dbReference>
<feature type="domain" description="P-type" evidence="6">
    <location>
        <begin position="72"/>
        <end position="112"/>
    </location>
</feature>
<proteinExistence type="inferred from homology"/>
<gene>
    <name evidence="7" type="ORF">NQ318_001975</name>
</gene>
<reference evidence="7" key="1">
    <citation type="journal article" date="2023" name="Insect Mol. Biol.">
        <title>Genome sequencing provides insights into the evolution of gene families encoding plant cell wall-degrading enzymes in longhorned beetles.</title>
        <authorList>
            <person name="Shin N.R."/>
            <person name="Okamura Y."/>
            <person name="Kirsch R."/>
            <person name="Pauchet Y."/>
        </authorList>
    </citation>
    <scope>NUCLEOTIDE SEQUENCE</scope>
    <source>
        <strain evidence="7">AMC_N1</strain>
    </source>
</reference>
<evidence type="ECO:0000256" key="5">
    <source>
        <dbReference type="SAM" id="Phobius"/>
    </source>
</evidence>
<keyword evidence="5" id="KW-1133">Transmembrane helix</keyword>
<dbReference type="InterPro" id="IPR013780">
    <property type="entry name" value="Glyco_hydro_b"/>
</dbReference>
<feature type="disulfide bond" evidence="3">
    <location>
        <begin position="84"/>
        <end position="99"/>
    </location>
</feature>
<dbReference type="InterPro" id="IPR000519">
    <property type="entry name" value="P_trefoil_dom"/>
</dbReference>
<dbReference type="GO" id="GO:0006491">
    <property type="term" value="P:N-glycan processing"/>
    <property type="evidence" value="ECO:0007669"/>
    <property type="project" value="TreeGrafter"/>
</dbReference>
<dbReference type="PROSITE" id="PS51448">
    <property type="entry name" value="P_TREFOIL_2"/>
    <property type="match status" value="1"/>
</dbReference>
<evidence type="ECO:0000313" key="7">
    <source>
        <dbReference type="EMBL" id="KAJ8957974.1"/>
    </source>
</evidence>
<dbReference type="Gene3D" id="2.60.40.1760">
    <property type="entry name" value="glycosyl hydrolase (family 31)"/>
    <property type="match status" value="1"/>
</dbReference>
<dbReference type="Gene3D" id="4.10.110.10">
    <property type="entry name" value="Spasmolytic Protein, domain 1"/>
    <property type="match status" value="1"/>
</dbReference>
<dbReference type="PANTHER" id="PTHR22762:SF167">
    <property type="entry name" value="LYSOSOMAL ALPHA-GLUCOSIDASE-LIKE PROTEIN"/>
    <property type="match status" value="1"/>
</dbReference>
<dbReference type="GO" id="GO:0005975">
    <property type="term" value="P:carbohydrate metabolic process"/>
    <property type="evidence" value="ECO:0007669"/>
    <property type="project" value="InterPro"/>
</dbReference>
<keyword evidence="8" id="KW-1185">Reference proteome</keyword>
<protein>
    <recommendedName>
        <fullName evidence="6">P-type domain-containing protein</fullName>
    </recommendedName>
</protein>
<dbReference type="SUPFAM" id="SSF51011">
    <property type="entry name" value="Glycosyl hydrolase domain"/>
    <property type="match status" value="1"/>
</dbReference>
<keyword evidence="5" id="KW-0812">Transmembrane</keyword>
<evidence type="ECO:0000256" key="2">
    <source>
        <dbReference type="ARBA" id="ARBA00023157"/>
    </source>
</evidence>
<dbReference type="GO" id="GO:0090599">
    <property type="term" value="F:alpha-glucosidase activity"/>
    <property type="evidence" value="ECO:0007669"/>
    <property type="project" value="TreeGrafter"/>
</dbReference>
<dbReference type="InterPro" id="IPR048395">
    <property type="entry name" value="Glyco_hydro_31_C"/>
</dbReference>
<dbReference type="InterPro" id="IPR044913">
    <property type="entry name" value="P_trefoil_dom_sf"/>
</dbReference>
<evidence type="ECO:0000259" key="6">
    <source>
        <dbReference type="PROSITE" id="PS51448"/>
    </source>
</evidence>
<evidence type="ECO:0000256" key="4">
    <source>
        <dbReference type="RuleBase" id="RU361185"/>
    </source>
</evidence>
<accession>A0AAV8Z491</accession>
<evidence type="ECO:0000256" key="3">
    <source>
        <dbReference type="PROSITE-ProRule" id="PRU00779"/>
    </source>
</evidence>
<evidence type="ECO:0000256" key="1">
    <source>
        <dbReference type="ARBA" id="ARBA00007806"/>
    </source>
</evidence>
<keyword evidence="4" id="KW-0326">Glycosidase</keyword>
<dbReference type="CDD" id="cd00111">
    <property type="entry name" value="Trefoil"/>
    <property type="match status" value="1"/>
</dbReference>
<dbReference type="SUPFAM" id="SSF57492">
    <property type="entry name" value="Trefoil"/>
    <property type="match status" value="1"/>
</dbReference>
<dbReference type="Proteomes" id="UP001162162">
    <property type="component" value="Unassembled WGS sequence"/>
</dbReference>
<dbReference type="EMBL" id="JAPWTK010000020">
    <property type="protein sequence ID" value="KAJ8957974.1"/>
    <property type="molecule type" value="Genomic_DNA"/>
</dbReference>
<dbReference type="AlphaFoldDB" id="A0AAV8Z491"/>
<comment type="similarity">
    <text evidence="1 4">Belongs to the glycosyl hydrolase 31 family.</text>
</comment>
<dbReference type="PANTHER" id="PTHR22762">
    <property type="entry name" value="ALPHA-GLUCOSIDASE"/>
    <property type="match status" value="1"/>
</dbReference>
<sequence length="851" mass="96895">MATNASWLQEQNREREDYKNEGKYQRRITFKGIICNKIVKGWIFLTIFATVVPVLVYYFVVDQGTYKTNNSSTCSIKSEFRVPCGKINISSADCEKIHCCFELSTETCYHYLPSKYSYDFDENTNGYVAVQKSTPYDSASIQKLNISINEINENKVSIILHEDTVDVSTNTLNSAKNYKVKIADEKLIVEVYRSEDDDLLLSTAKGPLIASNNYSEWSFYLTNQTLLGLNQTLITVDENSTFNAVIYKNNYDHYTLPVFWAYKNKQFHGIVIKHDGPMEITILPSYMVILKSLTGGKIEVELSVGPTPTLLHDQQLVAQNIPSYWTMDTYMCRRGDNVNLTQLIKEYSLDLQATSDCIHENLLAAMMKDNGTNLQGVRGILGQLKEQGIKFLLSVPPQIFGNTTDLYKEAVSLDVLYKYNSTIYKGKYLKQDVVYPDYGHSKIQSYLKAFSTFLVTYIDIEDIDGFVLNANWPANDNYRISNLSFPYFTEDLREAMSNTLPWNSTLNNGSVLHLQKHNTYGYDQLTSMKTYFNSTNPNIFVTSASDTFGDGRPTIIQNVNASWSNLYSHIDNVLFNSIVGNHLVNTPVCGDTAVYDSVIQETLCIRWYLVAATMPAFRIGSTEPWRDPENLNTAFATQTVQRAIQRRKMFLPYYYTLLSRNEPALRPMFYDYYENTTTFSMKHQYMIGENILIAHPLSSGRTKLQVYLPSRIGVWYELWGGKMYNSTGEAWIDIDVVETDFVAFVSQGSVLPLRTDNIFNFIVALNCTSKICEASGTLFEESYLNFNATDTAITISGIPQNCNFTLENVTLYHYTNVSIVTYYTNKNASLCSGEDNITIDYTTESEDGIFI</sequence>
<dbReference type="InterPro" id="IPR017853">
    <property type="entry name" value="GH"/>
</dbReference>
<comment type="caution">
    <text evidence="7">The sequence shown here is derived from an EMBL/GenBank/DDBJ whole genome shotgun (WGS) entry which is preliminary data.</text>
</comment>
<dbReference type="InterPro" id="IPR000322">
    <property type="entry name" value="Glyco_hydro_31_TIM"/>
</dbReference>